<name>A0A8X6PLL0_NEPPI</name>
<dbReference type="EMBL" id="BMAW01117186">
    <property type="protein sequence ID" value="GFT73853.1"/>
    <property type="molecule type" value="Genomic_DNA"/>
</dbReference>
<keyword evidence="2" id="KW-1185">Reference proteome</keyword>
<sequence>MSFDKEKPVSLKRKRSIIGAAITKLITKMNDPTSEKTDLQYSFERLQDKINEQTLADDKIHELLRDEEYNENIIDCEKYAENAYLAMFTYKKKANTNTNFSSKRSPISDSINNTLPPIVDGINYASAASNITVKITTFCGEIEEFHSFWERFENCIDMNVYQLLTNMFFTRIFRWRGKMTS</sequence>
<protein>
    <submittedName>
        <fullName evidence="1">Uncharacterized protein</fullName>
    </submittedName>
</protein>
<organism evidence="1 2">
    <name type="scientific">Nephila pilipes</name>
    <name type="common">Giant wood spider</name>
    <name type="synonym">Nephila maculata</name>
    <dbReference type="NCBI Taxonomy" id="299642"/>
    <lineage>
        <taxon>Eukaryota</taxon>
        <taxon>Metazoa</taxon>
        <taxon>Ecdysozoa</taxon>
        <taxon>Arthropoda</taxon>
        <taxon>Chelicerata</taxon>
        <taxon>Arachnida</taxon>
        <taxon>Araneae</taxon>
        <taxon>Araneomorphae</taxon>
        <taxon>Entelegynae</taxon>
        <taxon>Araneoidea</taxon>
        <taxon>Nephilidae</taxon>
        <taxon>Nephila</taxon>
    </lineage>
</organism>
<evidence type="ECO:0000313" key="1">
    <source>
        <dbReference type="EMBL" id="GFT73853.1"/>
    </source>
</evidence>
<proteinExistence type="predicted"/>
<evidence type="ECO:0000313" key="2">
    <source>
        <dbReference type="Proteomes" id="UP000887013"/>
    </source>
</evidence>
<gene>
    <name evidence="1" type="ORF">NPIL_460791</name>
</gene>
<comment type="caution">
    <text evidence="1">The sequence shown here is derived from an EMBL/GenBank/DDBJ whole genome shotgun (WGS) entry which is preliminary data.</text>
</comment>
<dbReference type="Proteomes" id="UP000887013">
    <property type="component" value="Unassembled WGS sequence"/>
</dbReference>
<reference evidence="1" key="1">
    <citation type="submission" date="2020-08" db="EMBL/GenBank/DDBJ databases">
        <title>Multicomponent nature underlies the extraordinary mechanical properties of spider dragline silk.</title>
        <authorList>
            <person name="Kono N."/>
            <person name="Nakamura H."/>
            <person name="Mori M."/>
            <person name="Yoshida Y."/>
            <person name="Ohtoshi R."/>
            <person name="Malay A.D."/>
            <person name="Moran D.A.P."/>
            <person name="Tomita M."/>
            <person name="Numata K."/>
            <person name="Arakawa K."/>
        </authorList>
    </citation>
    <scope>NUCLEOTIDE SEQUENCE</scope>
</reference>
<accession>A0A8X6PLL0</accession>
<dbReference type="AlphaFoldDB" id="A0A8X6PLL0"/>